<dbReference type="eggNOG" id="COG0477">
    <property type="taxonomic scope" value="Bacteria"/>
</dbReference>
<evidence type="ECO:0000256" key="4">
    <source>
        <dbReference type="ARBA" id="ARBA00023136"/>
    </source>
</evidence>
<feature type="transmembrane region" description="Helical" evidence="6">
    <location>
        <begin position="164"/>
        <end position="187"/>
    </location>
</feature>
<gene>
    <name evidence="8" type="ordered locus">Amir_4938</name>
</gene>
<dbReference type="PROSITE" id="PS50850">
    <property type="entry name" value="MFS"/>
    <property type="match status" value="1"/>
</dbReference>
<reference evidence="8 9" key="1">
    <citation type="journal article" date="2009" name="Stand. Genomic Sci.">
        <title>Complete genome sequence of Actinosynnema mirum type strain (101).</title>
        <authorList>
            <person name="Land M."/>
            <person name="Lapidus A."/>
            <person name="Mayilraj S."/>
            <person name="Chen F."/>
            <person name="Copeland A."/>
            <person name="Del Rio T.G."/>
            <person name="Nolan M."/>
            <person name="Lucas S."/>
            <person name="Tice H."/>
            <person name="Cheng J.F."/>
            <person name="Chertkov O."/>
            <person name="Bruce D."/>
            <person name="Goodwin L."/>
            <person name="Pitluck S."/>
            <person name="Rohde M."/>
            <person name="Goker M."/>
            <person name="Pati A."/>
            <person name="Ivanova N."/>
            <person name="Mavromatis K."/>
            <person name="Chen A."/>
            <person name="Palaniappan K."/>
            <person name="Hauser L."/>
            <person name="Chang Y.J."/>
            <person name="Jeffries C.C."/>
            <person name="Brettin T."/>
            <person name="Detter J.C."/>
            <person name="Han C."/>
            <person name="Chain P."/>
            <person name="Tindall B.J."/>
            <person name="Bristow J."/>
            <person name="Eisen J.A."/>
            <person name="Markowitz V."/>
            <person name="Hugenholtz P."/>
            <person name="Kyrpides N.C."/>
            <person name="Klenk H.P."/>
        </authorList>
    </citation>
    <scope>NUCLEOTIDE SEQUENCE [LARGE SCALE GENOMIC DNA]</scope>
    <source>
        <strain evidence="9">ATCC 29888 / DSM 43827 / JCM 3225 / NBRC 14064 / NCIMB 13271 / NRRL B-12336 / IMRU 3971 / 101</strain>
    </source>
</reference>
<feature type="transmembrane region" description="Helical" evidence="6">
    <location>
        <begin position="46"/>
        <end position="63"/>
    </location>
</feature>
<dbReference type="GO" id="GO:0022857">
    <property type="term" value="F:transmembrane transporter activity"/>
    <property type="evidence" value="ECO:0007669"/>
    <property type="project" value="InterPro"/>
</dbReference>
<dbReference type="STRING" id="446462.Amir_4938"/>
<proteinExistence type="predicted"/>
<evidence type="ECO:0000256" key="1">
    <source>
        <dbReference type="ARBA" id="ARBA00004651"/>
    </source>
</evidence>
<keyword evidence="4 6" id="KW-0472">Membrane</keyword>
<dbReference type="InterPro" id="IPR011701">
    <property type="entry name" value="MFS"/>
</dbReference>
<organism evidence="8 9">
    <name type="scientific">Actinosynnema mirum (strain ATCC 29888 / DSM 43827 / JCM 3225 / NBRC 14064 / NCIMB 13271 / NRRL B-12336 / IMRU 3971 / 101)</name>
    <dbReference type="NCBI Taxonomy" id="446462"/>
    <lineage>
        <taxon>Bacteria</taxon>
        <taxon>Bacillati</taxon>
        <taxon>Actinomycetota</taxon>
        <taxon>Actinomycetes</taxon>
        <taxon>Pseudonocardiales</taxon>
        <taxon>Pseudonocardiaceae</taxon>
        <taxon>Actinosynnema</taxon>
    </lineage>
</organism>
<keyword evidence="9" id="KW-1185">Reference proteome</keyword>
<comment type="subcellular location">
    <subcellularLocation>
        <location evidence="1">Cell membrane</location>
        <topology evidence="1">Multi-pass membrane protein</topology>
    </subcellularLocation>
</comment>
<feature type="transmembrane region" description="Helical" evidence="6">
    <location>
        <begin position="355"/>
        <end position="373"/>
    </location>
</feature>
<evidence type="ECO:0000259" key="7">
    <source>
        <dbReference type="PROSITE" id="PS50850"/>
    </source>
</evidence>
<dbReference type="SUPFAM" id="SSF103473">
    <property type="entry name" value="MFS general substrate transporter"/>
    <property type="match status" value="1"/>
</dbReference>
<dbReference type="PANTHER" id="PTHR42718">
    <property type="entry name" value="MAJOR FACILITATOR SUPERFAMILY MULTIDRUG TRANSPORTER MFSC"/>
    <property type="match status" value="1"/>
</dbReference>
<dbReference type="Pfam" id="PF07690">
    <property type="entry name" value="MFS_1"/>
    <property type="match status" value="1"/>
</dbReference>
<feature type="transmembrane region" description="Helical" evidence="6">
    <location>
        <begin position="101"/>
        <end position="122"/>
    </location>
</feature>
<feature type="compositionally biased region" description="Basic residues" evidence="5">
    <location>
        <begin position="199"/>
        <end position="210"/>
    </location>
</feature>
<dbReference type="InterPro" id="IPR036259">
    <property type="entry name" value="MFS_trans_sf"/>
</dbReference>
<dbReference type="Proteomes" id="UP000002213">
    <property type="component" value="Chromosome"/>
</dbReference>
<evidence type="ECO:0000313" key="8">
    <source>
        <dbReference type="EMBL" id="ACU38764.1"/>
    </source>
</evidence>
<feature type="region of interest" description="Disordered" evidence="5">
    <location>
        <begin position="196"/>
        <end position="219"/>
    </location>
</feature>
<evidence type="ECO:0000256" key="6">
    <source>
        <dbReference type="SAM" id="Phobius"/>
    </source>
</evidence>
<accession>C6WQS4</accession>
<dbReference type="RefSeq" id="WP_015803651.1">
    <property type="nucleotide sequence ID" value="NC_013093.1"/>
</dbReference>
<evidence type="ECO:0000256" key="5">
    <source>
        <dbReference type="SAM" id="MobiDB-lite"/>
    </source>
</evidence>
<feature type="transmembrane region" description="Helical" evidence="6">
    <location>
        <begin position="293"/>
        <end position="314"/>
    </location>
</feature>
<feature type="transmembrane region" description="Helical" evidence="6">
    <location>
        <begin position="226"/>
        <end position="245"/>
    </location>
</feature>
<evidence type="ECO:0000256" key="3">
    <source>
        <dbReference type="ARBA" id="ARBA00022989"/>
    </source>
</evidence>
<protein>
    <submittedName>
        <fullName evidence="8">Major facilitator superfamily MFS_1</fullName>
    </submittedName>
</protein>
<feature type="domain" description="Major facilitator superfamily (MFS) profile" evidence="7">
    <location>
        <begin position="10"/>
        <end position="456"/>
    </location>
</feature>
<evidence type="ECO:0000313" key="9">
    <source>
        <dbReference type="Proteomes" id="UP000002213"/>
    </source>
</evidence>
<evidence type="ECO:0000256" key="2">
    <source>
        <dbReference type="ARBA" id="ARBA00022692"/>
    </source>
</evidence>
<dbReference type="Gene3D" id="1.20.1250.20">
    <property type="entry name" value="MFS general substrate transporter like domains"/>
    <property type="match status" value="2"/>
</dbReference>
<sequence>MNPERRRRALLPVVLSATFAQLLNVTLVQVAAPVLRADLGAGPGAAHLVLAAFTLGHACPLIASARLGDSFGHRALFALGAALFALATAACAVAPSTGALVAARLLQGAGSGIVAPQVFSLIRTALPAHRHGRALAAFGAVIGTASAIGPVLGGALLAADPLGLGWRALFLAQLPVALAALAGSALLPAAEKARDGKARTGKARTGKARTGKAQTGRPQAPQRVDALGAALVAACCAALVLPLAVGPDAGWPPWAFASLGAAVVLGAAFLLSQRLRADPLVHPEALRHRATRTGVLVVLVFNAGVPSLTYLVLLHLQEQGRTPLQAALVNTPYALAAVLGSALAPALAEHRRTTPAAAAALALVTAALTALPLGPVPLALGGAAFGLFTSTVFALVLSRAPEPAAASVAGLLPTAQQLGGTVGVALAGTAHAAGGFPAAMAYEALVFALAAAGASRLVTGGPATTKPATAKPSTADSS</sequence>
<feature type="transmembrane region" description="Helical" evidence="6">
    <location>
        <begin position="75"/>
        <end position="95"/>
    </location>
</feature>
<name>C6WQS4_ACTMD</name>
<dbReference type="PANTHER" id="PTHR42718:SF39">
    <property type="entry name" value="ACTINORHODIN TRANSPORTER-RELATED"/>
    <property type="match status" value="1"/>
</dbReference>
<keyword evidence="3 6" id="KW-1133">Transmembrane helix</keyword>
<feature type="transmembrane region" description="Helical" evidence="6">
    <location>
        <begin position="251"/>
        <end position="272"/>
    </location>
</feature>
<dbReference type="GO" id="GO:0005886">
    <property type="term" value="C:plasma membrane"/>
    <property type="evidence" value="ECO:0007669"/>
    <property type="project" value="UniProtKB-SubCell"/>
</dbReference>
<dbReference type="KEGG" id="ami:Amir_4938"/>
<dbReference type="AlphaFoldDB" id="C6WQS4"/>
<feature type="transmembrane region" description="Helical" evidence="6">
    <location>
        <begin position="134"/>
        <end position="158"/>
    </location>
</feature>
<feature type="transmembrane region" description="Helical" evidence="6">
    <location>
        <begin position="379"/>
        <end position="397"/>
    </location>
</feature>
<dbReference type="EMBL" id="CP001630">
    <property type="protein sequence ID" value="ACU38764.1"/>
    <property type="molecule type" value="Genomic_DNA"/>
</dbReference>
<dbReference type="HOGENOM" id="CLU_000960_28_2_11"/>
<dbReference type="InterPro" id="IPR020846">
    <property type="entry name" value="MFS_dom"/>
</dbReference>
<keyword evidence="2 6" id="KW-0812">Transmembrane</keyword>
<feature type="transmembrane region" description="Helical" evidence="6">
    <location>
        <begin position="326"/>
        <end position="348"/>
    </location>
</feature>